<dbReference type="Proteomes" id="UP001163846">
    <property type="component" value="Unassembled WGS sequence"/>
</dbReference>
<protein>
    <submittedName>
        <fullName evidence="1">Uncharacterized protein</fullName>
    </submittedName>
</protein>
<keyword evidence="2" id="KW-1185">Reference proteome</keyword>
<comment type="caution">
    <text evidence="1">The sequence shown here is derived from an EMBL/GenBank/DDBJ whole genome shotgun (WGS) entry which is preliminary data.</text>
</comment>
<dbReference type="AlphaFoldDB" id="A0AA38PB29"/>
<proteinExistence type="predicted"/>
<gene>
    <name evidence="1" type="ORF">F5878DRAFT_119538</name>
</gene>
<evidence type="ECO:0000313" key="1">
    <source>
        <dbReference type="EMBL" id="KAJ3839441.1"/>
    </source>
</evidence>
<name>A0AA38PB29_9AGAR</name>
<evidence type="ECO:0000313" key="2">
    <source>
        <dbReference type="Proteomes" id="UP001163846"/>
    </source>
</evidence>
<dbReference type="EMBL" id="MU806127">
    <property type="protein sequence ID" value="KAJ3839441.1"/>
    <property type="molecule type" value="Genomic_DNA"/>
</dbReference>
<organism evidence="1 2">
    <name type="scientific">Lentinula raphanica</name>
    <dbReference type="NCBI Taxonomy" id="153919"/>
    <lineage>
        <taxon>Eukaryota</taxon>
        <taxon>Fungi</taxon>
        <taxon>Dikarya</taxon>
        <taxon>Basidiomycota</taxon>
        <taxon>Agaricomycotina</taxon>
        <taxon>Agaricomycetes</taxon>
        <taxon>Agaricomycetidae</taxon>
        <taxon>Agaricales</taxon>
        <taxon>Marasmiineae</taxon>
        <taxon>Omphalotaceae</taxon>
        <taxon>Lentinula</taxon>
    </lineage>
</organism>
<reference evidence="1" key="1">
    <citation type="submission" date="2022-08" db="EMBL/GenBank/DDBJ databases">
        <authorList>
            <consortium name="DOE Joint Genome Institute"/>
            <person name="Min B."/>
            <person name="Riley R."/>
            <person name="Sierra-Patev S."/>
            <person name="Naranjo-Ortiz M."/>
            <person name="Looney B."/>
            <person name="Konkel Z."/>
            <person name="Slot J.C."/>
            <person name="Sakamoto Y."/>
            <person name="Steenwyk J.L."/>
            <person name="Rokas A."/>
            <person name="Carro J."/>
            <person name="Camarero S."/>
            <person name="Ferreira P."/>
            <person name="Molpeceres G."/>
            <person name="Ruiz-Duenas F.J."/>
            <person name="Serrano A."/>
            <person name="Henrissat B."/>
            <person name="Drula E."/>
            <person name="Hughes K.W."/>
            <person name="Mata J.L."/>
            <person name="Ishikawa N.K."/>
            <person name="Vargas-Isla R."/>
            <person name="Ushijima S."/>
            <person name="Smith C.A."/>
            <person name="Ahrendt S."/>
            <person name="Andreopoulos W."/>
            <person name="He G."/>
            <person name="Labutti K."/>
            <person name="Lipzen A."/>
            <person name="Ng V."/>
            <person name="Sandor L."/>
            <person name="Barry K."/>
            <person name="Martinez A.T."/>
            <person name="Xiao Y."/>
            <person name="Gibbons J.G."/>
            <person name="Terashima K."/>
            <person name="Hibbett D.S."/>
            <person name="Grigoriev I.V."/>
        </authorList>
    </citation>
    <scope>NUCLEOTIDE SEQUENCE</scope>
    <source>
        <strain evidence="1">TFB9207</strain>
    </source>
</reference>
<accession>A0AA38PB29</accession>
<sequence>MRLNTRSALYALVYSSTILHTAYSSPLPTSDVVIPISSLATAGPSLSIHCSFRRPSDPNRLDHDPLKGINELLYNYITAGFDHLHTVLGYTVAHIHFNYVVDNKGTDPFPHIFDDVHEVGLWLFFYRIKFSSHPSDTVPTYSRPALPQISRRSSSHALRCHCSR</sequence>